<dbReference type="Gene3D" id="2.40.30.200">
    <property type="match status" value="1"/>
</dbReference>
<dbReference type="EMBL" id="BK015619">
    <property type="protein sequence ID" value="DAE16248.1"/>
    <property type="molecule type" value="Genomic_DNA"/>
</dbReference>
<sequence length="284" mass="32109">MNLEIYVDGTPLCETFNVIMTDYVDTPPAPKTMQVTIPGADGVLDLSEWFAHRPLFGKRTIEFTCYPNAALDWAEIEQSLTKLRNFLHGRAYDFKLSWDEGYTYHGRFEVDTQKMFMQGMALKVKVVCEPYKSKGIVEYLLNGELGKSYVVDGPAHDALAVITTQSNAIVNINGTSFFLSPGVWSSDAARLHNGKNTITVNTTPDYGTALWRNYTGDKWNRFGGLTLSYLARAGQNRLKSLKWQAYTGKTWESVRGAWQNNMYVGDNENHPGNDVSLKFEWKDI</sequence>
<name>A0A8S5QB33_9CAUD</name>
<evidence type="ECO:0000313" key="1">
    <source>
        <dbReference type="EMBL" id="DAE16248.1"/>
    </source>
</evidence>
<accession>A0A8S5QB33</accession>
<protein>
    <submittedName>
        <fullName evidence="1">Distal tail protein</fullName>
    </submittedName>
</protein>
<proteinExistence type="predicted"/>
<reference evidence="1" key="1">
    <citation type="journal article" date="2021" name="Proc. Natl. Acad. Sci. U.S.A.">
        <title>A Catalog of Tens of Thousands of Viruses from Human Metagenomes Reveals Hidden Associations with Chronic Diseases.</title>
        <authorList>
            <person name="Tisza M.J."/>
            <person name="Buck C.B."/>
        </authorList>
    </citation>
    <scope>NUCLEOTIDE SEQUENCE</scope>
    <source>
        <strain evidence="1">CtlQ13</strain>
    </source>
</reference>
<organism evidence="1">
    <name type="scientific">Siphoviridae sp. ctlQ13</name>
    <dbReference type="NCBI Taxonomy" id="2825648"/>
    <lineage>
        <taxon>Viruses</taxon>
        <taxon>Duplodnaviria</taxon>
        <taxon>Heunggongvirae</taxon>
        <taxon>Uroviricota</taxon>
        <taxon>Caudoviricetes</taxon>
    </lineage>
</organism>